<organism evidence="2 3">
    <name type="scientific">Pseudomonas paraeruginosa (strain DSM 24068 / PA7)</name>
    <name type="common">Pseudomonas aeruginosa (strain PA7)</name>
    <dbReference type="NCBI Taxonomy" id="381754"/>
    <lineage>
        <taxon>Bacteria</taxon>
        <taxon>Pseudomonadati</taxon>
        <taxon>Pseudomonadota</taxon>
        <taxon>Gammaproteobacteria</taxon>
        <taxon>Pseudomonadales</taxon>
        <taxon>Pseudomonadaceae</taxon>
        <taxon>Pseudomonas</taxon>
        <taxon>Pseudomonas paraeruginosa</taxon>
    </lineage>
</organism>
<evidence type="ECO:0000313" key="2">
    <source>
        <dbReference type="EMBL" id="QCB64567.1"/>
    </source>
</evidence>
<sequence length="125" mass="13517">MTRTGCSEYAWGFCIALFSQLCWADSSFDLGEFSAQATLGTTFVPPLLTTMGSGYVSDTRPFEGMFVFKKYAYAREDAAAFVASAGVIDGAQLERAWRDYLAGVPGPRLERKAFAAGVLAWSAAE</sequence>
<feature type="chain" id="PRO_5020037612" description="DUF2388 domain-containing protein" evidence="1">
    <location>
        <begin position="25"/>
        <end position="125"/>
    </location>
</feature>
<protein>
    <recommendedName>
        <fullName evidence="4">DUF2388 domain-containing protein</fullName>
    </recommendedName>
</protein>
<gene>
    <name evidence="2" type="ordered locus">PSPA7_6393</name>
</gene>
<dbReference type="KEGG" id="pap:PSPA7_6393"/>
<reference evidence="2 3" key="2">
    <citation type="journal article" date="2010" name="PLoS ONE">
        <title>Complete genome sequence of the multiresistant taxonomic outlier Pseudomonas aeruginosa PA7.</title>
        <authorList>
            <person name="Roy P.H."/>
            <person name="Tetu S.G."/>
            <person name="Larouche A."/>
            <person name="Elbourne L."/>
            <person name="Tremblay S."/>
            <person name="Ren Q."/>
            <person name="Dodson R."/>
            <person name="Harkins D."/>
            <person name="Shay R."/>
            <person name="Watkins K."/>
            <person name="Mahamoud Y."/>
            <person name="Paulsen I.T."/>
        </authorList>
    </citation>
    <scope>NUCLEOTIDE SEQUENCE [LARGE SCALE GENOMIC DNA]</scope>
    <source>
        <strain evidence="2 3">PA7</strain>
    </source>
</reference>
<evidence type="ECO:0000256" key="1">
    <source>
        <dbReference type="SAM" id="SignalP"/>
    </source>
</evidence>
<dbReference type="AlphaFoldDB" id="A0A4D6FV56"/>
<evidence type="ECO:0008006" key="4">
    <source>
        <dbReference type="Google" id="ProtNLM"/>
    </source>
</evidence>
<feature type="signal peptide" evidence="1">
    <location>
        <begin position="1"/>
        <end position="24"/>
    </location>
</feature>
<dbReference type="InterPro" id="IPR012661">
    <property type="entry name" value="CHP02448"/>
</dbReference>
<accession>A0A4D6FV56</accession>
<dbReference type="Pfam" id="PF09498">
    <property type="entry name" value="DUF2388"/>
    <property type="match status" value="1"/>
</dbReference>
<dbReference type="Proteomes" id="UP000001582">
    <property type="component" value="Chromosome"/>
</dbReference>
<name>A0A4D6FV56_PSEP7</name>
<dbReference type="EMBL" id="CP000744">
    <property type="protein sequence ID" value="QCB64567.1"/>
    <property type="molecule type" value="Genomic_DNA"/>
</dbReference>
<proteinExistence type="predicted"/>
<reference evidence="2 3" key="1">
    <citation type="submission" date="2007-06" db="EMBL/GenBank/DDBJ databases">
        <authorList>
            <person name="Dodson R.J."/>
            <person name="Harkins D."/>
            <person name="Paulsen I.T."/>
        </authorList>
    </citation>
    <scope>NUCLEOTIDE SEQUENCE [LARGE SCALE GENOMIC DNA]</scope>
    <source>
        <strain evidence="2 3">PA7</strain>
    </source>
</reference>
<keyword evidence="1" id="KW-0732">Signal</keyword>
<evidence type="ECO:0000313" key="3">
    <source>
        <dbReference type="Proteomes" id="UP000001582"/>
    </source>
</evidence>